<dbReference type="GO" id="GO:0016798">
    <property type="term" value="F:hydrolase activity, acting on glycosyl bonds"/>
    <property type="evidence" value="ECO:0007669"/>
    <property type="project" value="UniProtKB-KW"/>
</dbReference>
<sequence length="473" mass="54466">MKKTMGKFKYILTTLIILIFCFSTYTPSYAATASVILDGSLLKFDVNPILKNNRVFVPFRAISEKVGATVNWDNRERKVTAFNSEFTVELKLNSKVALVNNKTFTMDVSPILYQGRVLVPLRFFSEAFGATVNWDEKSRTVNIISKQKVLKHILGYYYSYSFQDFLNNADRLTSVAVKWYTLDDNARLTNYDNKRFIMTPQDYQEVFRIAKEKGIYVYALVFESDRQKLSQALATPEKRKEIVQSIVYEVQKEGYDGVNLDFEYLSPSDKDNFNEFVKSLYNALKEKNKSLNLSLPVKTEERDWWPGYDYETLGKYSDFVVLMAYDKNPANPEPQAGVDWVEQILDYTLKRIPAEKVVLGIGYYGYAWANGKKYTVLPSRMGFNYTGTLYADELQSKYGLKFNIDEKTLMAYGKFTDENNVTYQIWMESDVAVKNKVISAVSKGLKGVAVWRLGYTTNGFWDAVGEKMVPLKK</sequence>
<dbReference type="Gene3D" id="3.20.20.80">
    <property type="entry name" value="Glycosidases"/>
    <property type="match status" value="1"/>
</dbReference>
<keyword evidence="3" id="KW-0378">Hydrolase</keyword>
<dbReference type="SUPFAM" id="SSF51445">
    <property type="entry name" value="(Trans)glycosidases"/>
    <property type="match status" value="1"/>
</dbReference>
<dbReference type="EMBL" id="LOHZ01000019">
    <property type="protein sequence ID" value="KYO68017.1"/>
    <property type="molecule type" value="Genomic_DNA"/>
</dbReference>
<evidence type="ECO:0000313" key="4">
    <source>
        <dbReference type="Proteomes" id="UP000075737"/>
    </source>
</evidence>
<evidence type="ECO:0000259" key="2">
    <source>
        <dbReference type="PROSITE" id="PS51910"/>
    </source>
</evidence>
<comment type="caution">
    <text evidence="3">The sequence shown here is derived from an EMBL/GenBank/DDBJ whole genome shotgun (WGS) entry which is preliminary data.</text>
</comment>
<proteinExistence type="predicted"/>
<dbReference type="GO" id="GO:0005975">
    <property type="term" value="P:carbohydrate metabolic process"/>
    <property type="evidence" value="ECO:0007669"/>
    <property type="project" value="InterPro"/>
</dbReference>
<dbReference type="PANTHER" id="PTHR46066">
    <property type="entry name" value="CHITINASE DOMAIN-CONTAINING PROTEIN 1 FAMILY MEMBER"/>
    <property type="match status" value="1"/>
</dbReference>
<keyword evidence="1" id="KW-0732">Signal</keyword>
<dbReference type="InterPro" id="IPR012854">
    <property type="entry name" value="Cu_amine_oxidase-like_N"/>
</dbReference>
<reference evidence="3 4" key="1">
    <citation type="submission" date="2015-12" db="EMBL/GenBank/DDBJ databases">
        <title>Draft genome of Thermovenabulum gondwanense isolated from a red thermophilic microbial mat colonisisng an outflow channel of a bore well.</title>
        <authorList>
            <person name="Patel B.K."/>
        </authorList>
    </citation>
    <scope>NUCLEOTIDE SEQUENCE [LARGE SCALE GENOMIC DNA]</scope>
    <source>
        <strain evidence="3 4">R270</strain>
    </source>
</reference>
<dbReference type="PROSITE" id="PS51910">
    <property type="entry name" value="GH18_2"/>
    <property type="match status" value="1"/>
</dbReference>
<dbReference type="GO" id="GO:0008061">
    <property type="term" value="F:chitin binding"/>
    <property type="evidence" value="ECO:0007669"/>
    <property type="project" value="InterPro"/>
</dbReference>
<dbReference type="SMART" id="SM00636">
    <property type="entry name" value="Glyco_18"/>
    <property type="match status" value="1"/>
</dbReference>
<dbReference type="EC" id="3.2.-.-" evidence="3"/>
<organism evidence="3 4">
    <name type="scientific">Thermovenabulum gondwanense</name>
    <dbReference type="NCBI Taxonomy" id="520767"/>
    <lineage>
        <taxon>Bacteria</taxon>
        <taxon>Bacillati</taxon>
        <taxon>Bacillota</taxon>
        <taxon>Clostridia</taxon>
        <taxon>Thermosediminibacterales</taxon>
        <taxon>Thermosediminibacteraceae</taxon>
        <taxon>Thermovenabulum</taxon>
    </lineage>
</organism>
<dbReference type="SUPFAM" id="SSF55383">
    <property type="entry name" value="Copper amine oxidase, domain N"/>
    <property type="match status" value="1"/>
</dbReference>
<evidence type="ECO:0000256" key="1">
    <source>
        <dbReference type="SAM" id="SignalP"/>
    </source>
</evidence>
<dbReference type="STRING" id="520767.ATZ99_03270"/>
<dbReference type="Gene3D" id="3.30.457.10">
    <property type="entry name" value="Copper amine oxidase-like, N-terminal domain"/>
    <property type="match status" value="1"/>
</dbReference>
<name>A0A162MWH2_9FIRM</name>
<dbReference type="InterPro" id="IPR029070">
    <property type="entry name" value="Chitinase_insertion_sf"/>
</dbReference>
<dbReference type="Proteomes" id="UP000075737">
    <property type="component" value="Unassembled WGS sequence"/>
</dbReference>
<feature type="domain" description="GH18" evidence="2">
    <location>
        <begin position="151"/>
        <end position="471"/>
    </location>
</feature>
<keyword evidence="3" id="KW-0326">Glycosidase</keyword>
<dbReference type="InterPro" id="IPR001223">
    <property type="entry name" value="Glyco_hydro18_cat"/>
</dbReference>
<accession>A0A162MWH2</accession>
<feature type="signal peptide" evidence="1">
    <location>
        <begin position="1"/>
        <end position="30"/>
    </location>
</feature>
<keyword evidence="4" id="KW-1185">Reference proteome</keyword>
<evidence type="ECO:0000313" key="3">
    <source>
        <dbReference type="EMBL" id="KYO68017.1"/>
    </source>
</evidence>
<dbReference type="InterPro" id="IPR017853">
    <property type="entry name" value="GH"/>
</dbReference>
<dbReference type="PANTHER" id="PTHR46066:SF2">
    <property type="entry name" value="CHITINASE DOMAIN-CONTAINING PROTEIN 1"/>
    <property type="match status" value="1"/>
</dbReference>
<dbReference type="RefSeq" id="WP_245641276.1">
    <property type="nucleotide sequence ID" value="NZ_LOHZ01000019.1"/>
</dbReference>
<dbReference type="Pfam" id="PF07833">
    <property type="entry name" value="Cu_amine_oxidN1"/>
    <property type="match status" value="1"/>
</dbReference>
<protein>
    <submittedName>
        <fullName evidence="3">Putative sporulation-specific glycosylase YdhD</fullName>
        <ecNumber evidence="3">3.2.-.-</ecNumber>
    </submittedName>
</protein>
<gene>
    <name evidence="3" type="primary">ydhD</name>
    <name evidence="3" type="ORF">ATZ99_03270</name>
</gene>
<feature type="chain" id="PRO_5007837854" evidence="1">
    <location>
        <begin position="31"/>
        <end position="473"/>
    </location>
</feature>
<dbReference type="Gene3D" id="3.10.50.10">
    <property type="match status" value="1"/>
</dbReference>
<dbReference type="InterPro" id="IPR036582">
    <property type="entry name" value="Mao_N_sf"/>
</dbReference>
<dbReference type="AlphaFoldDB" id="A0A162MWH2"/>
<dbReference type="InterPro" id="IPR011583">
    <property type="entry name" value="Chitinase_II/V-like_cat"/>
</dbReference>
<dbReference type="Pfam" id="PF00704">
    <property type="entry name" value="Glyco_hydro_18"/>
    <property type="match status" value="1"/>
</dbReference>